<reference evidence="10 12" key="2">
    <citation type="submission" date="2016-11" db="EMBL/GenBank/DDBJ databases">
        <authorList>
            <person name="Varghese N."/>
            <person name="Submissions S."/>
        </authorList>
    </citation>
    <scope>NUCLEOTIDE SEQUENCE [LARGE SCALE GENOMIC DNA]</scope>
    <source>
        <strain evidence="10 12">DSM 7308</strain>
    </source>
</reference>
<dbReference type="RefSeq" id="WP_066069497.1">
    <property type="nucleotide sequence ID" value="NZ_FRBG01000003.1"/>
</dbReference>
<evidence type="ECO:0000256" key="2">
    <source>
        <dbReference type="ARBA" id="ARBA00006602"/>
    </source>
</evidence>
<gene>
    <name evidence="9" type="ORF">JWYL7_0841</name>
    <name evidence="10" type="ORF">SAMN05661008_00556</name>
</gene>
<dbReference type="Pfam" id="PF02108">
    <property type="entry name" value="FliH"/>
    <property type="match status" value="1"/>
</dbReference>
<dbReference type="AlphaFoldDB" id="A0A150FQB8"/>
<evidence type="ECO:0000259" key="8">
    <source>
        <dbReference type="Pfam" id="PF02108"/>
    </source>
</evidence>
<evidence type="ECO:0000256" key="4">
    <source>
        <dbReference type="ARBA" id="ARBA00022795"/>
    </source>
</evidence>
<keyword evidence="9" id="KW-0969">Cilium</keyword>
<dbReference type="EMBL" id="LSFY01000001">
    <property type="protein sequence ID" value="KXZ39766.1"/>
    <property type="molecule type" value="Genomic_DNA"/>
</dbReference>
<keyword evidence="9" id="KW-0966">Cell projection</keyword>
<keyword evidence="5" id="KW-0653">Protein transport</keyword>
<dbReference type="GO" id="GO:0044781">
    <property type="term" value="P:bacterial-type flagellum organization"/>
    <property type="evidence" value="ECO:0007669"/>
    <property type="project" value="UniProtKB-KW"/>
</dbReference>
<accession>A0A150FQB8</accession>
<evidence type="ECO:0000313" key="9">
    <source>
        <dbReference type="EMBL" id="KXZ39766.1"/>
    </source>
</evidence>
<evidence type="ECO:0000313" key="11">
    <source>
        <dbReference type="Proteomes" id="UP000092605"/>
    </source>
</evidence>
<keyword evidence="12" id="KW-1185">Reference proteome</keyword>
<reference evidence="9 11" key="1">
    <citation type="submission" date="2016-02" db="EMBL/GenBank/DDBJ databases">
        <title>Draft genome sequence for Clostridium paradoxum JW-YL-7.</title>
        <authorList>
            <person name="Utturkar S.M."/>
            <person name="Lancaster A."/>
            <person name="Poole F.L."/>
            <person name="Adams M.W."/>
            <person name="Brown S.D."/>
        </authorList>
    </citation>
    <scope>NUCLEOTIDE SEQUENCE [LARGE SCALE GENOMIC DNA]</scope>
    <source>
        <strain evidence="9 11">JW-YL-7</strain>
    </source>
</reference>
<feature type="domain" description="Flagellar assembly protein FliH/Type III secretion system HrpE" evidence="8">
    <location>
        <begin position="113"/>
        <end position="241"/>
    </location>
</feature>
<evidence type="ECO:0000256" key="1">
    <source>
        <dbReference type="ARBA" id="ARBA00003041"/>
    </source>
</evidence>
<keyword evidence="7" id="KW-0175">Coiled coil</keyword>
<dbReference type="InterPro" id="IPR018035">
    <property type="entry name" value="Flagellar_FliH/T3SS_HrpE"/>
</dbReference>
<sequence>MYRVIKSNQVKLSDEKIIKTETKTNNSCQSDAYKTVSKEIDDMLKLKEKLALEIDNMKKDAHEQEKSIIQRAKDEYKKIIDKAKAQAQEILHQERKKGYEQGYKESIQKYEQLIDEAMQIKRSVHNWKKDQINNLEKDIINLVAKSVEKIIKVKVDQDDEIILNVLKEALDKLTFATKINIRVNKYDFNKVDSSKNKILAMNDCIDEINVRLDETLQKGGIVIDTDSGMVNPSIDKQIETLKEELFKLLQGDD</sequence>
<dbReference type="PANTHER" id="PTHR34982">
    <property type="entry name" value="YOP PROTEINS TRANSLOCATION PROTEIN L"/>
    <property type="match status" value="1"/>
</dbReference>
<evidence type="ECO:0000313" key="12">
    <source>
        <dbReference type="Proteomes" id="UP000323392"/>
    </source>
</evidence>
<evidence type="ECO:0000313" key="10">
    <source>
        <dbReference type="EMBL" id="SHK61465.1"/>
    </source>
</evidence>
<evidence type="ECO:0000256" key="5">
    <source>
        <dbReference type="ARBA" id="ARBA00022927"/>
    </source>
</evidence>
<keyword evidence="4" id="KW-1005">Bacterial flagellum biogenesis</keyword>
<name>A0A150FQB8_CLOPD</name>
<dbReference type="PATRIC" id="fig|1121328.3.peg.847"/>
<keyword evidence="3" id="KW-0813">Transport</keyword>
<dbReference type="Proteomes" id="UP000323392">
    <property type="component" value="Unassembled WGS sequence"/>
</dbReference>
<comment type="caution">
    <text evidence="9">The sequence shown here is derived from an EMBL/GenBank/DDBJ whole genome shotgun (WGS) entry which is preliminary data.</text>
</comment>
<proteinExistence type="inferred from homology"/>
<evidence type="ECO:0000256" key="7">
    <source>
        <dbReference type="SAM" id="Coils"/>
    </source>
</evidence>
<dbReference type="STRING" id="1121328.JWYL7_0841"/>
<keyword evidence="6" id="KW-1006">Bacterial flagellum protein export</keyword>
<dbReference type="EMBL" id="FRBG01000003">
    <property type="protein sequence ID" value="SHK61465.1"/>
    <property type="molecule type" value="Genomic_DNA"/>
</dbReference>
<dbReference type="InterPro" id="IPR051472">
    <property type="entry name" value="T3SS_Stator/FliH"/>
</dbReference>
<dbReference type="GO" id="GO:0015031">
    <property type="term" value="P:protein transport"/>
    <property type="evidence" value="ECO:0007669"/>
    <property type="project" value="UniProtKB-KW"/>
</dbReference>
<dbReference type="Proteomes" id="UP000092605">
    <property type="component" value="Unassembled WGS sequence"/>
</dbReference>
<evidence type="ECO:0000256" key="6">
    <source>
        <dbReference type="ARBA" id="ARBA00023225"/>
    </source>
</evidence>
<dbReference type="SUPFAM" id="SSF160527">
    <property type="entry name" value="V-type ATPase subunit E-like"/>
    <property type="match status" value="1"/>
</dbReference>
<protein>
    <submittedName>
        <fullName evidence="9 10">Flagellar assembly protein FliH</fullName>
    </submittedName>
</protein>
<organism evidence="9 11">
    <name type="scientific">Alkalithermobacter thermoalcaliphilus JW-YL-7 = DSM 7308</name>
    <dbReference type="NCBI Taxonomy" id="1121328"/>
    <lineage>
        <taxon>Bacteria</taxon>
        <taxon>Bacillati</taxon>
        <taxon>Bacillota</taxon>
        <taxon>Clostridia</taxon>
        <taxon>Peptostreptococcales</taxon>
        <taxon>Tepidibacteraceae</taxon>
        <taxon>Alkalithermobacter</taxon>
    </lineage>
</organism>
<feature type="coiled-coil region" evidence="7">
    <location>
        <begin position="40"/>
        <end position="130"/>
    </location>
</feature>
<dbReference type="PANTHER" id="PTHR34982:SF1">
    <property type="entry name" value="FLAGELLAR ASSEMBLY PROTEIN FLIH"/>
    <property type="match status" value="1"/>
</dbReference>
<comment type="function">
    <text evidence="1">Needed for flagellar regrowth and assembly.</text>
</comment>
<keyword evidence="9" id="KW-0282">Flagellum</keyword>
<dbReference type="OrthoDB" id="1749206at2"/>
<dbReference type="GO" id="GO:0005829">
    <property type="term" value="C:cytosol"/>
    <property type="evidence" value="ECO:0007669"/>
    <property type="project" value="TreeGrafter"/>
</dbReference>
<comment type="similarity">
    <text evidence="2">Belongs to the FliH family.</text>
</comment>
<evidence type="ECO:0000256" key="3">
    <source>
        <dbReference type="ARBA" id="ARBA00022448"/>
    </source>
</evidence>